<proteinExistence type="predicted"/>
<reference evidence="1 2" key="1">
    <citation type="submission" date="2020-10" db="EMBL/GenBank/DDBJ databases">
        <authorList>
            <person name="Castelo-Branco R."/>
            <person name="Eusebio N."/>
            <person name="Adriana R."/>
            <person name="Vieira A."/>
            <person name="Brugerolle De Fraissinette N."/>
            <person name="Rezende De Castro R."/>
            <person name="Schneider M.P."/>
            <person name="Vasconcelos V."/>
            <person name="Leao P.N."/>
        </authorList>
    </citation>
    <scope>NUCLEOTIDE SEQUENCE [LARGE SCALE GENOMIC DNA]</scope>
    <source>
        <strain evidence="1 2">LEGE 00250</strain>
    </source>
</reference>
<evidence type="ECO:0000313" key="1">
    <source>
        <dbReference type="EMBL" id="MBE9236374.1"/>
    </source>
</evidence>
<dbReference type="Proteomes" id="UP000606776">
    <property type="component" value="Unassembled WGS sequence"/>
</dbReference>
<dbReference type="EMBL" id="JADEWB010000044">
    <property type="protein sequence ID" value="MBE9236374.1"/>
    <property type="molecule type" value="Genomic_DNA"/>
</dbReference>
<name>A0ABR9VD26_9CYAN</name>
<evidence type="ECO:0000313" key="2">
    <source>
        <dbReference type="Proteomes" id="UP000606776"/>
    </source>
</evidence>
<accession>A0ABR9VD26</accession>
<protein>
    <submittedName>
        <fullName evidence="1">Uncharacterized protein</fullName>
    </submittedName>
</protein>
<gene>
    <name evidence="1" type="ORF">IQ227_10120</name>
</gene>
<comment type="caution">
    <text evidence="1">The sequence shown here is derived from an EMBL/GenBank/DDBJ whole genome shotgun (WGS) entry which is preliminary data.</text>
</comment>
<sequence length="130" mass="15070">MMLDIKFYSKNGVSPVTIELSSEFYQKLTKSDFSEIGTSRKQKINIEDGEADDIEVVDLDKGKISNRTRLIDFFKEAIVEESIAMLEKLGEGDTLPSKEEYKQQTYTLRKFQQILKVLENSQYSYLQRVP</sequence>
<keyword evidence="2" id="KW-1185">Reference proteome</keyword>
<organism evidence="1 2">
    <name type="scientific">Sphaerospermopsis aphanizomenoides LEGE 00250</name>
    <dbReference type="NCBI Taxonomy" id="2777972"/>
    <lineage>
        <taxon>Bacteria</taxon>
        <taxon>Bacillati</taxon>
        <taxon>Cyanobacteriota</taxon>
        <taxon>Cyanophyceae</taxon>
        <taxon>Nostocales</taxon>
        <taxon>Aphanizomenonaceae</taxon>
        <taxon>Sphaerospermopsis</taxon>
        <taxon>Sphaerospermopsis aphanizomenoides</taxon>
    </lineage>
</organism>